<dbReference type="InterPro" id="IPR028082">
    <property type="entry name" value="Peripla_BP_I"/>
</dbReference>
<dbReference type="PROSITE" id="PS50932">
    <property type="entry name" value="HTH_LACI_2"/>
    <property type="match status" value="1"/>
</dbReference>
<reference evidence="6 7" key="1">
    <citation type="submission" date="2019-06" db="EMBL/GenBank/DDBJ databases">
        <title>Genome of Methylobacterium sp. 17Sr1-39.</title>
        <authorList>
            <person name="Seo T."/>
        </authorList>
    </citation>
    <scope>NUCLEOTIDE SEQUENCE [LARGE SCALE GENOMIC DNA]</scope>
    <source>
        <strain evidence="6 7">17Sr1-39</strain>
    </source>
</reference>
<evidence type="ECO:0000256" key="3">
    <source>
        <dbReference type="ARBA" id="ARBA00023125"/>
    </source>
</evidence>
<dbReference type="CDD" id="cd01392">
    <property type="entry name" value="HTH_LacI"/>
    <property type="match status" value="1"/>
</dbReference>
<name>A0A5C4LLM8_9HYPH</name>
<dbReference type="InterPro" id="IPR010982">
    <property type="entry name" value="Lambda_DNA-bd_dom_sf"/>
</dbReference>
<dbReference type="SUPFAM" id="SSF53822">
    <property type="entry name" value="Periplasmic binding protein-like I"/>
    <property type="match status" value="1"/>
</dbReference>
<proteinExistence type="predicted"/>
<dbReference type="Pfam" id="PF13377">
    <property type="entry name" value="Peripla_BP_3"/>
    <property type="match status" value="1"/>
</dbReference>
<dbReference type="CDD" id="cd06278">
    <property type="entry name" value="PBP1_LacI-like"/>
    <property type="match status" value="1"/>
</dbReference>
<evidence type="ECO:0000313" key="7">
    <source>
        <dbReference type="Proteomes" id="UP000305267"/>
    </source>
</evidence>
<dbReference type="Proteomes" id="UP000305267">
    <property type="component" value="Unassembled WGS sequence"/>
</dbReference>
<evidence type="ECO:0000256" key="1">
    <source>
        <dbReference type="ARBA" id="ARBA00022491"/>
    </source>
</evidence>
<dbReference type="AlphaFoldDB" id="A0A5C4LLM8"/>
<dbReference type="GO" id="GO:0003700">
    <property type="term" value="F:DNA-binding transcription factor activity"/>
    <property type="evidence" value="ECO:0007669"/>
    <property type="project" value="TreeGrafter"/>
</dbReference>
<keyword evidence="3" id="KW-0238">DNA-binding</keyword>
<dbReference type="InterPro" id="IPR046335">
    <property type="entry name" value="LacI/GalR-like_sensor"/>
</dbReference>
<dbReference type="Gene3D" id="1.10.260.40">
    <property type="entry name" value="lambda repressor-like DNA-binding domains"/>
    <property type="match status" value="1"/>
</dbReference>
<gene>
    <name evidence="6" type="ORF">FF100_05095</name>
</gene>
<feature type="domain" description="HTH lacI-type" evidence="5">
    <location>
        <begin position="20"/>
        <end position="74"/>
    </location>
</feature>
<dbReference type="GO" id="GO:0000976">
    <property type="term" value="F:transcription cis-regulatory region binding"/>
    <property type="evidence" value="ECO:0007669"/>
    <property type="project" value="TreeGrafter"/>
</dbReference>
<keyword evidence="7" id="KW-1185">Reference proteome</keyword>
<evidence type="ECO:0000259" key="5">
    <source>
        <dbReference type="PROSITE" id="PS50932"/>
    </source>
</evidence>
<keyword evidence="1" id="KW-0678">Repressor</keyword>
<dbReference type="PANTHER" id="PTHR30146:SF95">
    <property type="entry name" value="RIBOSE OPERON REPRESSOR"/>
    <property type="match status" value="1"/>
</dbReference>
<evidence type="ECO:0000256" key="4">
    <source>
        <dbReference type="ARBA" id="ARBA00023163"/>
    </source>
</evidence>
<protein>
    <submittedName>
        <fullName evidence="6">Substrate-binding domain-containing protein</fullName>
    </submittedName>
</protein>
<dbReference type="Gene3D" id="3.40.50.2300">
    <property type="match status" value="2"/>
</dbReference>
<dbReference type="SMART" id="SM00354">
    <property type="entry name" value="HTH_LACI"/>
    <property type="match status" value="1"/>
</dbReference>
<dbReference type="PANTHER" id="PTHR30146">
    <property type="entry name" value="LACI-RELATED TRANSCRIPTIONAL REPRESSOR"/>
    <property type="match status" value="1"/>
</dbReference>
<evidence type="ECO:0000256" key="2">
    <source>
        <dbReference type="ARBA" id="ARBA00023015"/>
    </source>
</evidence>
<evidence type="ECO:0000313" key="6">
    <source>
        <dbReference type="EMBL" id="TNC14953.1"/>
    </source>
</evidence>
<sequence>MVKKTDTGARADPLPVRRAATAYDVAKLAGVSQSAVSRAFTPGASVAPETRKRIITAAKELSYRPNLIARSLIKQRSGTIGVVISYLQNQFNPEVLESLSRALKAAGYNILLFTVDPHSADPVLEEVLQLQVEALVLGSTSLSSAVADECAIAGIPVVLFNRTSAVNSVSSVAGDNVAGSRRIAQFLAAGGHRRFGYIAGLENSSTNQEREAGYTTWLQQNRLSVSSRAVGNYTFQGAWDAMREICSQPERPDAVFCANDHMAIAALEVARSEFGLDVPGDLSIVGFDDVGAARWPSFSLTSFSQPVDVMVAETVRILLGLIGGETATREAITVPGHLIVRRSARLPPHGIERNGDVLVWCPSDPLVP</sequence>
<dbReference type="EMBL" id="VDDA01000002">
    <property type="protein sequence ID" value="TNC14953.1"/>
    <property type="molecule type" value="Genomic_DNA"/>
</dbReference>
<keyword evidence="2" id="KW-0805">Transcription regulation</keyword>
<dbReference type="RefSeq" id="WP_139034494.1">
    <property type="nucleotide sequence ID" value="NZ_VDDA01000002.1"/>
</dbReference>
<dbReference type="InterPro" id="IPR000843">
    <property type="entry name" value="HTH_LacI"/>
</dbReference>
<organism evidence="6 7">
    <name type="scientific">Methylobacterium terricola</name>
    <dbReference type="NCBI Taxonomy" id="2583531"/>
    <lineage>
        <taxon>Bacteria</taxon>
        <taxon>Pseudomonadati</taxon>
        <taxon>Pseudomonadota</taxon>
        <taxon>Alphaproteobacteria</taxon>
        <taxon>Hyphomicrobiales</taxon>
        <taxon>Methylobacteriaceae</taxon>
        <taxon>Methylobacterium</taxon>
    </lineage>
</organism>
<dbReference type="Pfam" id="PF00356">
    <property type="entry name" value="LacI"/>
    <property type="match status" value="1"/>
</dbReference>
<comment type="caution">
    <text evidence="6">The sequence shown here is derived from an EMBL/GenBank/DDBJ whole genome shotgun (WGS) entry which is preliminary data.</text>
</comment>
<dbReference type="OrthoDB" id="8433438at2"/>
<keyword evidence="4" id="KW-0804">Transcription</keyword>
<accession>A0A5C4LLM8</accession>
<dbReference type="SUPFAM" id="SSF47413">
    <property type="entry name" value="lambda repressor-like DNA-binding domains"/>
    <property type="match status" value="1"/>
</dbReference>